<dbReference type="Pfam" id="PF03486">
    <property type="entry name" value="HI0933_like"/>
    <property type="match status" value="1"/>
</dbReference>
<accession>A0A4Q2IY40</accession>
<comment type="cofactor">
    <cofactor evidence="1">
        <name>FAD</name>
        <dbReference type="ChEBI" id="CHEBI:57692"/>
    </cofactor>
</comment>
<dbReference type="Proteomes" id="UP000292347">
    <property type="component" value="Unassembled WGS sequence"/>
</dbReference>
<dbReference type="Gene3D" id="3.50.50.60">
    <property type="entry name" value="FAD/NAD(P)-binding domain"/>
    <property type="match status" value="1"/>
</dbReference>
<dbReference type="PRINTS" id="PR00411">
    <property type="entry name" value="PNDRDTASEI"/>
</dbReference>
<organism evidence="6 7">
    <name type="scientific">Sphingomonas desiccabilis</name>
    <dbReference type="NCBI Taxonomy" id="429134"/>
    <lineage>
        <taxon>Bacteria</taxon>
        <taxon>Pseudomonadati</taxon>
        <taxon>Pseudomonadota</taxon>
        <taxon>Alphaproteobacteria</taxon>
        <taxon>Sphingomonadales</taxon>
        <taxon>Sphingomonadaceae</taxon>
        <taxon>Sphingomonas</taxon>
    </lineage>
</organism>
<dbReference type="Gene3D" id="2.40.30.10">
    <property type="entry name" value="Translation factors"/>
    <property type="match status" value="1"/>
</dbReference>
<keyword evidence="2" id="KW-0285">Flavoprotein</keyword>
<dbReference type="InterPro" id="IPR036188">
    <property type="entry name" value="FAD/NAD-bd_sf"/>
</dbReference>
<evidence type="ECO:0000259" key="4">
    <source>
        <dbReference type="Pfam" id="PF03486"/>
    </source>
</evidence>
<dbReference type="Gene3D" id="1.10.8.260">
    <property type="entry name" value="HI0933 insert domain-like"/>
    <property type="match status" value="1"/>
</dbReference>
<feature type="domain" description="RsdA/BaiN/AoA(So)-like Rossmann fold-like" evidence="4">
    <location>
        <begin position="5"/>
        <end position="388"/>
    </location>
</feature>
<dbReference type="Pfam" id="PF22780">
    <property type="entry name" value="HI0933_like_1st"/>
    <property type="match status" value="1"/>
</dbReference>
<sequence length="390" mass="41126">MQSFDAIVLGAGGAGLMAAAVAGQRGRRVVVVDHAPEPGRKILISGGGRCNFTNLGTAPDRYVSANPHFAKSALGRYTAADFLEMVERHGIAWHEKTLGQLFCDGSARQIVAMLLDECAAGAVAIRLGAAIRDISHADGRFTVAHGDATLTAPALVIATGGPSIPKLGATGFAYDLARKFGLKVVEPRPALVPLTLPPEDTLFRSLSGVATEVVARCGKAAFREAALFTHRGLSGPAILQVSSYWRHRDTIGIDFLPGQGAGWLLEAKRTRPRAGLRAILSAALPDRLAEALAERLAVTGELGNQRDATLREVEQRLGDWRFVPNGSEGFAKAEVTVGGIATDGLSSRTMAARHLPGLHVVGEAMDVTGWLGGYNFQWAWASGWAAGQAL</sequence>
<dbReference type="SUPFAM" id="SSF51905">
    <property type="entry name" value="FAD/NAD(P)-binding domain"/>
    <property type="match status" value="1"/>
</dbReference>
<dbReference type="PANTHER" id="PTHR42887">
    <property type="entry name" value="OS12G0638800 PROTEIN"/>
    <property type="match status" value="1"/>
</dbReference>
<evidence type="ECO:0000256" key="2">
    <source>
        <dbReference type="ARBA" id="ARBA00022630"/>
    </source>
</evidence>
<evidence type="ECO:0000256" key="3">
    <source>
        <dbReference type="ARBA" id="ARBA00022827"/>
    </source>
</evidence>
<dbReference type="RefSeq" id="WP_129340023.1">
    <property type="nucleotide sequence ID" value="NZ_JACIDD010000001.1"/>
</dbReference>
<gene>
    <name evidence="6" type="ORF">EO081_00465</name>
</gene>
<keyword evidence="7" id="KW-1185">Reference proteome</keyword>
<evidence type="ECO:0000259" key="5">
    <source>
        <dbReference type="Pfam" id="PF22780"/>
    </source>
</evidence>
<dbReference type="InterPro" id="IPR055178">
    <property type="entry name" value="RsdA/BaiN/AoA(So)-like_dom"/>
</dbReference>
<reference evidence="6 7" key="1">
    <citation type="submission" date="2019-01" db="EMBL/GenBank/DDBJ databases">
        <title>Sphingomonas mucosissima sp. nov. and Sphingomonas desiccabilis sp. nov., from biological soil crusts in the Colorado Plateau, USA.</title>
        <authorList>
            <person name="Zhu D."/>
        </authorList>
    </citation>
    <scope>NUCLEOTIDE SEQUENCE [LARGE SCALE GENOMIC DNA]</scope>
    <source>
        <strain evidence="6 7">CP1D</strain>
    </source>
</reference>
<dbReference type="AlphaFoldDB" id="A0A4Q2IY40"/>
<dbReference type="SUPFAM" id="SSF160996">
    <property type="entry name" value="HI0933 insert domain-like"/>
    <property type="match status" value="1"/>
</dbReference>
<dbReference type="NCBIfam" id="TIGR00275">
    <property type="entry name" value="aminoacetone oxidase family FAD-binding enzyme"/>
    <property type="match status" value="1"/>
</dbReference>
<dbReference type="PANTHER" id="PTHR42887:SF2">
    <property type="entry name" value="OS12G0638800 PROTEIN"/>
    <property type="match status" value="1"/>
</dbReference>
<evidence type="ECO:0000256" key="1">
    <source>
        <dbReference type="ARBA" id="ARBA00001974"/>
    </source>
</evidence>
<protein>
    <submittedName>
        <fullName evidence="6">NAD(P)/FAD-dependent oxidoreductase</fullName>
    </submittedName>
</protein>
<comment type="caution">
    <text evidence="6">The sequence shown here is derived from an EMBL/GenBank/DDBJ whole genome shotgun (WGS) entry which is preliminary data.</text>
</comment>
<keyword evidence="3" id="KW-0274">FAD</keyword>
<proteinExistence type="predicted"/>
<dbReference type="InterPro" id="IPR004792">
    <property type="entry name" value="BaiN-like"/>
</dbReference>
<dbReference type="InterPro" id="IPR057661">
    <property type="entry name" value="RsdA/BaiN/AoA(So)_Rossmann"/>
</dbReference>
<evidence type="ECO:0000313" key="6">
    <source>
        <dbReference type="EMBL" id="RXZ34223.1"/>
    </source>
</evidence>
<evidence type="ECO:0000313" key="7">
    <source>
        <dbReference type="Proteomes" id="UP000292347"/>
    </source>
</evidence>
<dbReference type="InterPro" id="IPR023166">
    <property type="entry name" value="BaiN-like_dom_sf"/>
</dbReference>
<feature type="domain" description="RsdA/BaiN/AoA(So)-like insert" evidence="5">
    <location>
        <begin position="188"/>
        <end position="335"/>
    </location>
</feature>
<dbReference type="OrthoDB" id="9773233at2"/>
<dbReference type="EMBL" id="SDPT01000001">
    <property type="protein sequence ID" value="RXZ34223.1"/>
    <property type="molecule type" value="Genomic_DNA"/>
</dbReference>
<name>A0A4Q2IY40_9SPHN</name>